<protein>
    <submittedName>
        <fullName evidence="1">Uncharacterized protein</fullName>
    </submittedName>
</protein>
<feature type="non-terminal residue" evidence="1">
    <location>
        <position position="209"/>
    </location>
</feature>
<organism evidence="1">
    <name type="scientific">marine sediment metagenome</name>
    <dbReference type="NCBI Taxonomy" id="412755"/>
    <lineage>
        <taxon>unclassified sequences</taxon>
        <taxon>metagenomes</taxon>
        <taxon>ecological metagenomes</taxon>
    </lineage>
</organism>
<name>X1GNY7_9ZZZZ</name>
<dbReference type="AlphaFoldDB" id="X1GNY7"/>
<evidence type="ECO:0000313" key="1">
    <source>
        <dbReference type="EMBL" id="GAH34723.1"/>
    </source>
</evidence>
<comment type="caution">
    <text evidence="1">The sequence shown here is derived from an EMBL/GenBank/DDBJ whole genome shotgun (WGS) entry which is preliminary data.</text>
</comment>
<proteinExistence type="predicted"/>
<reference evidence="1" key="1">
    <citation type="journal article" date="2014" name="Front. Microbiol.">
        <title>High frequency of phylogenetically diverse reductive dehalogenase-homologous genes in deep subseafloor sedimentary metagenomes.</title>
        <authorList>
            <person name="Kawai M."/>
            <person name="Futagami T."/>
            <person name="Toyoda A."/>
            <person name="Takaki Y."/>
            <person name="Nishi S."/>
            <person name="Hori S."/>
            <person name="Arai W."/>
            <person name="Tsubouchi T."/>
            <person name="Morono Y."/>
            <person name="Uchiyama I."/>
            <person name="Ito T."/>
            <person name="Fujiyama A."/>
            <person name="Inagaki F."/>
            <person name="Takami H."/>
        </authorList>
    </citation>
    <scope>NUCLEOTIDE SEQUENCE</scope>
    <source>
        <strain evidence="1">Expedition CK06-06</strain>
    </source>
</reference>
<accession>X1GNY7</accession>
<sequence>NPLEAGIIDAPYIRSSYCEKIILTKTSSILAGAQFYGEDDKDLRMMLYDDEADFVGSCSFKPYDGEDSCDINPEPLLEGVYYICIEPNEEPTNYRLYAENTGETCGWPNFVPDEIPSEPSVEDYALIVKQANYAEASEIFVNKYNGNFSDIVSDANSFISKKYKWDCSEGCVIPILVSGIQQNINIFNGSVKYSDDGRDREVKNIFELT</sequence>
<feature type="non-terminal residue" evidence="1">
    <location>
        <position position="1"/>
    </location>
</feature>
<gene>
    <name evidence="1" type="ORF">S03H2_24046</name>
</gene>
<dbReference type="EMBL" id="BARU01013257">
    <property type="protein sequence ID" value="GAH34723.1"/>
    <property type="molecule type" value="Genomic_DNA"/>
</dbReference>